<evidence type="ECO:0000256" key="3">
    <source>
        <dbReference type="ARBA" id="ARBA00008251"/>
    </source>
</evidence>
<dbReference type="PANTHER" id="PTHR12106:SF27">
    <property type="entry name" value="SORTILIN-RELATED RECEPTOR"/>
    <property type="match status" value="1"/>
</dbReference>
<comment type="function">
    <text evidence="15">Functions as a sorting receptor in the Golgi compartment required for the intracellular sorting and delivery of soluble vacuolar proteins, like carboxypeptidase Y (CPY) and proteinase A. Executes multiple rounds of sorting by cycling between the late Golgi and a prevacuolar endosome-like compartment.</text>
</comment>
<evidence type="ECO:0000256" key="7">
    <source>
        <dbReference type="ARBA" id="ARBA00022729"/>
    </source>
</evidence>
<evidence type="ECO:0000259" key="21">
    <source>
        <dbReference type="SMART" id="SM00602"/>
    </source>
</evidence>
<feature type="transmembrane region" description="Helical" evidence="19">
    <location>
        <begin position="1347"/>
        <end position="1368"/>
    </location>
</feature>
<dbReference type="InterPro" id="IPR050310">
    <property type="entry name" value="VPS10-sortilin"/>
</dbReference>
<evidence type="ECO:0000256" key="11">
    <source>
        <dbReference type="ARBA" id="ARBA00023034"/>
    </source>
</evidence>
<accession>A0A6A6E5W3</accession>
<keyword evidence="12 19" id="KW-0472">Membrane</keyword>
<evidence type="ECO:0000256" key="20">
    <source>
        <dbReference type="SAM" id="SignalP"/>
    </source>
</evidence>
<dbReference type="InterPro" id="IPR036278">
    <property type="entry name" value="Sialidase_sf"/>
</dbReference>
<keyword evidence="23" id="KW-1185">Reference proteome</keyword>
<comment type="subcellular location">
    <subcellularLocation>
        <location evidence="1">Golgi apparatus</location>
        <location evidence="1">trans-Golgi network membrane</location>
        <topology evidence="1">Multi-pass membrane protein</topology>
    </subcellularLocation>
    <subcellularLocation>
        <location evidence="2">Prevacuolar compartment membrane</location>
        <topology evidence="2">Multi-pass membrane protein</topology>
    </subcellularLocation>
</comment>
<evidence type="ECO:0000313" key="23">
    <source>
        <dbReference type="Proteomes" id="UP000800200"/>
    </source>
</evidence>
<evidence type="ECO:0000256" key="17">
    <source>
        <dbReference type="ARBA" id="ARBA00031354"/>
    </source>
</evidence>
<organism evidence="22 23">
    <name type="scientific">Zopfia rhizophila CBS 207.26</name>
    <dbReference type="NCBI Taxonomy" id="1314779"/>
    <lineage>
        <taxon>Eukaryota</taxon>
        <taxon>Fungi</taxon>
        <taxon>Dikarya</taxon>
        <taxon>Ascomycota</taxon>
        <taxon>Pezizomycotina</taxon>
        <taxon>Dothideomycetes</taxon>
        <taxon>Dothideomycetes incertae sedis</taxon>
        <taxon>Zopfiaceae</taxon>
        <taxon>Zopfia</taxon>
    </lineage>
</organism>
<dbReference type="GO" id="GO:0006896">
    <property type="term" value="P:Golgi to vacuole transport"/>
    <property type="evidence" value="ECO:0007669"/>
    <property type="project" value="TreeGrafter"/>
</dbReference>
<evidence type="ECO:0000256" key="5">
    <source>
        <dbReference type="ARBA" id="ARBA00022448"/>
    </source>
</evidence>
<evidence type="ECO:0000256" key="16">
    <source>
        <dbReference type="ARBA" id="ARBA00031250"/>
    </source>
</evidence>
<protein>
    <recommendedName>
        <fullName evidence="4">Vacuolar protein sorting/targeting protein 10</fullName>
    </recommendedName>
    <alternativeName>
        <fullName evidence="17">Carboxypeptidase Y receptor</fullName>
    </alternativeName>
    <alternativeName>
        <fullName evidence="16 18">Sortilin VPS10</fullName>
    </alternativeName>
</protein>
<keyword evidence="14" id="KW-0325">Glycoprotein</keyword>
<feature type="domain" description="VPS10" evidence="21">
    <location>
        <begin position="700"/>
        <end position="1336"/>
    </location>
</feature>
<dbReference type="Pfam" id="PF15901">
    <property type="entry name" value="Sortilin_C"/>
    <property type="match status" value="2"/>
</dbReference>
<dbReference type="GO" id="GO:0016020">
    <property type="term" value="C:membrane"/>
    <property type="evidence" value="ECO:0007669"/>
    <property type="project" value="InterPro"/>
</dbReference>
<evidence type="ECO:0000256" key="19">
    <source>
        <dbReference type="SAM" id="Phobius"/>
    </source>
</evidence>
<keyword evidence="9" id="KW-0653">Protein transport</keyword>
<dbReference type="Gene3D" id="3.30.60.270">
    <property type="match status" value="2"/>
</dbReference>
<evidence type="ECO:0000313" key="22">
    <source>
        <dbReference type="EMBL" id="KAF2187204.1"/>
    </source>
</evidence>
<keyword evidence="7 20" id="KW-0732">Signal</keyword>
<evidence type="ECO:0000256" key="8">
    <source>
        <dbReference type="ARBA" id="ARBA00022737"/>
    </source>
</evidence>
<dbReference type="GO" id="GO:0005794">
    <property type="term" value="C:Golgi apparatus"/>
    <property type="evidence" value="ECO:0007669"/>
    <property type="project" value="UniProtKB-SubCell"/>
</dbReference>
<dbReference type="GO" id="GO:0006895">
    <property type="term" value="P:Golgi to endosome transport"/>
    <property type="evidence" value="ECO:0007669"/>
    <property type="project" value="TreeGrafter"/>
</dbReference>
<keyword evidence="6 19" id="KW-0812">Transmembrane</keyword>
<evidence type="ECO:0000256" key="6">
    <source>
        <dbReference type="ARBA" id="ARBA00022692"/>
    </source>
</evidence>
<keyword evidence="13" id="KW-0675">Receptor</keyword>
<dbReference type="GO" id="GO:0006623">
    <property type="term" value="P:protein targeting to vacuole"/>
    <property type="evidence" value="ECO:0007669"/>
    <property type="project" value="TreeGrafter"/>
</dbReference>
<dbReference type="SUPFAM" id="SSF50939">
    <property type="entry name" value="Sialidases"/>
    <property type="match status" value="1"/>
</dbReference>
<dbReference type="SUPFAM" id="SSF110296">
    <property type="entry name" value="Oligoxyloglucan reducing end-specific cellobiohydrolase"/>
    <property type="match status" value="2"/>
</dbReference>
<dbReference type="InterPro" id="IPR015943">
    <property type="entry name" value="WD40/YVTN_repeat-like_dom_sf"/>
</dbReference>
<dbReference type="Proteomes" id="UP000800200">
    <property type="component" value="Unassembled WGS sequence"/>
</dbReference>
<reference evidence="22" key="1">
    <citation type="journal article" date="2020" name="Stud. Mycol.">
        <title>101 Dothideomycetes genomes: a test case for predicting lifestyles and emergence of pathogens.</title>
        <authorList>
            <person name="Haridas S."/>
            <person name="Albert R."/>
            <person name="Binder M."/>
            <person name="Bloem J."/>
            <person name="Labutti K."/>
            <person name="Salamov A."/>
            <person name="Andreopoulos B."/>
            <person name="Baker S."/>
            <person name="Barry K."/>
            <person name="Bills G."/>
            <person name="Bluhm B."/>
            <person name="Cannon C."/>
            <person name="Castanera R."/>
            <person name="Culley D."/>
            <person name="Daum C."/>
            <person name="Ezra D."/>
            <person name="Gonzalez J."/>
            <person name="Henrissat B."/>
            <person name="Kuo A."/>
            <person name="Liang C."/>
            <person name="Lipzen A."/>
            <person name="Lutzoni F."/>
            <person name="Magnuson J."/>
            <person name="Mondo S."/>
            <person name="Nolan M."/>
            <person name="Ohm R."/>
            <person name="Pangilinan J."/>
            <person name="Park H.-J."/>
            <person name="Ramirez L."/>
            <person name="Alfaro M."/>
            <person name="Sun H."/>
            <person name="Tritt A."/>
            <person name="Yoshinaga Y."/>
            <person name="Zwiers L.-H."/>
            <person name="Turgeon B."/>
            <person name="Goodwin S."/>
            <person name="Spatafora J."/>
            <person name="Crous P."/>
            <person name="Grigoriev I."/>
        </authorList>
    </citation>
    <scope>NUCLEOTIDE SEQUENCE</scope>
    <source>
        <strain evidence="22">CBS 207.26</strain>
    </source>
</reference>
<dbReference type="Pfam" id="PF15902">
    <property type="entry name" value="Sortilin-Vps10"/>
    <property type="match status" value="2"/>
</dbReference>
<keyword evidence="11" id="KW-0333">Golgi apparatus</keyword>
<sequence length="1466" mass="165051">MKYLKGILLPTLLLALGTLTAAKKDEPLVEETKFPGQITNLFYFDDSEVVILAEVDNGHVWRSENAGKDWKKQDGIQTLGILKNPFDNKVAIAVGEKKHYITFDQGENWNDFETELPPSITGSPISWHAWDNKKIIFNTIEDCFTAPCLGKAWYTEDGFRSKPKLLRADRKMCIWAKSSDRFLMDSDKHDNRVLCVSKGKSSDLIKDFRLLISDNYFKDEYEPVMSSGRTVSGMANMASVKGYLVAAAKAEHSSELTLYVTDDTEVWHRAEFGDRKIEEDAYTILESTNYSIQVDVMTAKFAFIGSLYTSNSNGTYFTKSVDHTNRNREGYVDFEKISNIQGIVMVNVVDNWEEVENPLAQRRLKSQISFDDGRTWEPLKVGDEDLHLHSVTNLHNSGRVFSSPAPGIVMGIGNTGKYLGKYTDGDLYVSDDAGLTWTLALEEAHKYEFGDQGAVLVAVYDEGETDTIRYSLKHGRPGTWEKVKLDFKFRAHELTTVPDSTSLKFLLPCARRAKGGGVENVVIHLDFSELHEGKCKEGDFEKWPARVDDKGEPTCIMGHKQYYRRRKWDSVCFVDEEFKDPLPEFEACDCDEVRDYECDFNFTPSGEGKDKTCTPSGALTPPEGACEGDKKTYKGSSGWRKIPGNQCKGKTKKDEEIERDCDETVKKPPSGKISNEITRFKGSYFQEYYYLESGSNDEDETVVMLTSEREAYITHDHGKTWKKAVEDDVVAIYPHQYNNDYVYFLTATEKVWYSTDRGLRDSIHSFEAPTRPNTKKFQIMQFHPSTDRSDWIIWVGGEHCKKANDPECHTLASVSQKNGYDWKELLPYIRKCSFVWREQGRQVNETLVFCEQHTKEEMDAPLELLASEDFFATKETRFNSVVDFATMSEFIIVATKGDDGKSLKVDASLDGKTFAEAKFPPKFSVDHQTAYTVLDSSTHSIFLHVTANPMPDQEYGSIIKSNSNGTSYVLSINAVNRNAEGYVDFEKMQGIEGVALVNIVANKDDVDGGAKKKKKTKITHNDGADWELLQAPAKDSQGNAFSCDVNDLEKCSLHLHGYTERRDPRETFSSPTAVGIMMGVGNVGEYLDTIGEASTFITTDAGITWKEAKKGTYAWEFGDQGSVIIIVRRGEDTNHLYYSIDNGEWTRYDFSDKPIRVDAITTVPSDTSLNFLIWGKDGSQLVTVNVDFSGIENFEEQCDLDDNNPEAGDYEFWTPQHPMLDDKQCLFGHVAQYHRKKPDAKCFNGRKIDHLHGISRNCSCTRRDFECDYNFERSPGGECKRIEGLELPDPKDVCKTKGVKEYWGITGYRKIPISTCEGGAEMDHTSQVHPCPGFEEEFQRKHGISGFGLFMAIVIPFAAAGGIGYYIWRNWDGKFGRIRLGDGTTGFDSGSPWISWPVAAISGLVAVVAAVPLLVGSLWRMVSNQFGGYGGRTYTSRSSFARSRGDYAVVDPDEGELLGEDSDEDV</sequence>
<feature type="chain" id="PRO_5025357682" description="Vacuolar protein sorting/targeting protein 10" evidence="20">
    <location>
        <begin position="23"/>
        <end position="1466"/>
    </location>
</feature>
<dbReference type="FunFam" id="3.30.60.270:FF:000005">
    <property type="entry name" value="Sortilin"/>
    <property type="match status" value="1"/>
</dbReference>
<feature type="signal peptide" evidence="20">
    <location>
        <begin position="1"/>
        <end position="22"/>
    </location>
</feature>
<evidence type="ECO:0000256" key="9">
    <source>
        <dbReference type="ARBA" id="ARBA00022927"/>
    </source>
</evidence>
<dbReference type="CDD" id="cd15482">
    <property type="entry name" value="Sialidase_non-viral"/>
    <property type="match status" value="1"/>
</dbReference>
<evidence type="ECO:0000256" key="18">
    <source>
        <dbReference type="ARBA" id="ARBA00031902"/>
    </source>
</evidence>
<evidence type="ECO:0000256" key="1">
    <source>
        <dbReference type="ARBA" id="ARBA00004166"/>
    </source>
</evidence>
<dbReference type="OrthoDB" id="443634at2759"/>
<dbReference type="PANTHER" id="PTHR12106">
    <property type="entry name" value="SORTILIN RELATED"/>
    <property type="match status" value="1"/>
</dbReference>
<dbReference type="InterPro" id="IPR006581">
    <property type="entry name" value="VPS10"/>
</dbReference>
<dbReference type="InterPro" id="IPR031777">
    <property type="entry name" value="Sortilin_C"/>
</dbReference>
<keyword evidence="10 19" id="KW-1133">Transmembrane helix</keyword>
<keyword evidence="8" id="KW-0677">Repeat</keyword>
<evidence type="ECO:0000256" key="13">
    <source>
        <dbReference type="ARBA" id="ARBA00023170"/>
    </source>
</evidence>
<keyword evidence="5" id="KW-0813">Transport</keyword>
<evidence type="ECO:0000256" key="10">
    <source>
        <dbReference type="ARBA" id="ARBA00022989"/>
    </source>
</evidence>
<evidence type="ECO:0000256" key="4">
    <source>
        <dbReference type="ARBA" id="ARBA00015369"/>
    </source>
</evidence>
<comment type="similarity">
    <text evidence="3">Belongs to the VPS10-related sortilin family.</text>
</comment>
<dbReference type="EMBL" id="ML994628">
    <property type="protein sequence ID" value="KAF2187204.1"/>
    <property type="molecule type" value="Genomic_DNA"/>
</dbReference>
<dbReference type="SMART" id="SM00602">
    <property type="entry name" value="VPS10"/>
    <property type="match status" value="2"/>
</dbReference>
<gene>
    <name evidence="22" type="ORF">K469DRAFT_570544</name>
</gene>
<feature type="domain" description="VPS10" evidence="21">
    <location>
        <begin position="49"/>
        <end position="668"/>
    </location>
</feature>
<feature type="transmembrane region" description="Helical" evidence="19">
    <location>
        <begin position="1398"/>
        <end position="1419"/>
    </location>
</feature>
<dbReference type="Gene3D" id="2.10.70.80">
    <property type="match status" value="2"/>
</dbReference>
<dbReference type="InterPro" id="IPR031778">
    <property type="entry name" value="Sortilin_N"/>
</dbReference>
<dbReference type="Gene3D" id="2.130.10.10">
    <property type="entry name" value="YVTN repeat-like/Quinoprotein amine dehydrogenase"/>
    <property type="match status" value="1"/>
</dbReference>
<evidence type="ECO:0000256" key="15">
    <source>
        <dbReference type="ARBA" id="ARBA00025569"/>
    </source>
</evidence>
<name>A0A6A6E5W3_9PEZI</name>
<evidence type="ECO:0000256" key="2">
    <source>
        <dbReference type="ARBA" id="ARBA00004488"/>
    </source>
</evidence>
<evidence type="ECO:0000256" key="12">
    <source>
        <dbReference type="ARBA" id="ARBA00023136"/>
    </source>
</evidence>
<proteinExistence type="inferred from homology"/>
<evidence type="ECO:0000256" key="14">
    <source>
        <dbReference type="ARBA" id="ARBA00023180"/>
    </source>
</evidence>
<dbReference type="GO" id="GO:0005829">
    <property type="term" value="C:cytosol"/>
    <property type="evidence" value="ECO:0007669"/>
    <property type="project" value="GOC"/>
</dbReference>